<name>A0A9K3PAG0_9STRA</name>
<dbReference type="Proteomes" id="UP000693970">
    <property type="component" value="Unassembled WGS sequence"/>
</dbReference>
<feature type="region of interest" description="Disordered" evidence="1">
    <location>
        <begin position="53"/>
        <end position="116"/>
    </location>
</feature>
<feature type="region of interest" description="Disordered" evidence="1">
    <location>
        <begin position="686"/>
        <end position="716"/>
    </location>
</feature>
<organism evidence="2 3">
    <name type="scientific">Nitzschia inconspicua</name>
    <dbReference type="NCBI Taxonomy" id="303405"/>
    <lineage>
        <taxon>Eukaryota</taxon>
        <taxon>Sar</taxon>
        <taxon>Stramenopiles</taxon>
        <taxon>Ochrophyta</taxon>
        <taxon>Bacillariophyta</taxon>
        <taxon>Bacillariophyceae</taxon>
        <taxon>Bacillariophycidae</taxon>
        <taxon>Bacillariales</taxon>
        <taxon>Bacillariaceae</taxon>
        <taxon>Nitzschia</taxon>
    </lineage>
</organism>
<accession>A0A9K3PAG0</accession>
<evidence type="ECO:0000313" key="2">
    <source>
        <dbReference type="EMBL" id="KAG7340257.1"/>
    </source>
</evidence>
<feature type="region of interest" description="Disordered" evidence="1">
    <location>
        <begin position="455"/>
        <end position="516"/>
    </location>
</feature>
<feature type="region of interest" description="Disordered" evidence="1">
    <location>
        <begin position="260"/>
        <end position="296"/>
    </location>
</feature>
<feature type="compositionally biased region" description="Low complexity" evidence="1">
    <location>
        <begin position="53"/>
        <end position="113"/>
    </location>
</feature>
<feature type="compositionally biased region" description="Low complexity" evidence="1">
    <location>
        <begin position="266"/>
        <end position="295"/>
    </location>
</feature>
<reference evidence="2" key="2">
    <citation type="submission" date="2021-04" db="EMBL/GenBank/DDBJ databases">
        <authorList>
            <person name="Podell S."/>
        </authorList>
    </citation>
    <scope>NUCLEOTIDE SEQUENCE</scope>
    <source>
        <strain evidence="2">Hildebrandi</strain>
    </source>
</reference>
<feature type="region of interest" description="Disordered" evidence="1">
    <location>
        <begin position="807"/>
        <end position="834"/>
    </location>
</feature>
<keyword evidence="3" id="KW-1185">Reference proteome</keyword>
<feature type="compositionally biased region" description="Basic and acidic residues" evidence="1">
    <location>
        <begin position="807"/>
        <end position="823"/>
    </location>
</feature>
<feature type="compositionally biased region" description="Basic residues" evidence="1">
    <location>
        <begin position="505"/>
        <end position="516"/>
    </location>
</feature>
<evidence type="ECO:0000256" key="1">
    <source>
        <dbReference type="SAM" id="MobiDB-lite"/>
    </source>
</evidence>
<feature type="compositionally biased region" description="Acidic residues" evidence="1">
    <location>
        <begin position="903"/>
        <end position="916"/>
    </location>
</feature>
<evidence type="ECO:0000313" key="3">
    <source>
        <dbReference type="Proteomes" id="UP000693970"/>
    </source>
</evidence>
<dbReference type="OrthoDB" id="10022113at2759"/>
<dbReference type="PANTHER" id="PTHR35836:SF1">
    <property type="entry name" value="VCBS REPEAT-CONTAINING PROTEIN"/>
    <property type="match status" value="1"/>
</dbReference>
<feature type="compositionally biased region" description="Polar residues" evidence="1">
    <location>
        <begin position="701"/>
        <end position="716"/>
    </location>
</feature>
<sequence>MLLSLRLIVTFLLLSWWRIDNYVVALLPSSSLPFITSISRYQNTNHPFLATTTSDTTASSSTTATTTTITTTTSTSVSTTTETTVSSHTNNNNNINNNNNNNSGNNSNNNKNNRFSDGISKSFQRLLSRTKSTDRQRFVTGQYPVTITLEENNPTLKWLQLGKATKTSTTVLLVNGTSIDQSLASLDRYQWWLDDTERHELHDRYATVSMELLAEISIEKPGYIQILPSHGPGRSAATNRRLQQLHGTTTITRWNQQFGKKSPLLQQQQQQQDSSSSTSSTTTNNSNNNIPPSSSGERLWVTGFSLASRHGYIHTLDVHDGRIDSINKRSRSMMLWPNEVQPVPANLLSSQTQLINQHHQYHQQQQYSTTSIQQKDLQDAVLVSDGFLVPGKDRGGIYLVNHPSNTNKEWTVCLTDPLEREPWFYHRAVWVDLTGDGRQSILTARAKLLVRTTTTTKTTTTSTTSTSSQTRTTTSDRSSRISPTTDLSSNVHHSEAYYNDSSRHDRNHRQTRRTKTKNGQLVWLEMPKPHHIDVATGTPLEKDGTAFDPFSARHLPWKEHVLDTGPDVMFAIADLDPTDDTIEVLSSQFFDKKVSLHSIQKGQSPKVVFRRDIDNQCGAAFGGILANLDDDDDHYENNIIKATIESSPRVIDSGSTVNALEHGEVFSHFLVTSHECSYDIERNNNNNNNVSGGDSGFGPSLTESRNRLSPNSKTFHSSKTGILKGGSLFAYRVPTGKDAWRTQPWLKTTVASGFQVKSQIWNVINPGAPGFCYTFHAHRDDKKQGKRPMIAVAGDCAESAYIYRPEQKDNDNNNTFLDDKGQSDDTPNSSSSTTMVDEAARYKLMCEIKCGSTVGSIAVGYEDLCGVEQESGYAKLYIPCFEKDKILAFALGSGESEVHNVADEEEEDDDNGEDDSYGNANGW</sequence>
<comment type="caution">
    <text evidence="2">The sequence shown here is derived from an EMBL/GenBank/DDBJ whole genome shotgun (WGS) entry which is preliminary data.</text>
</comment>
<reference evidence="2" key="1">
    <citation type="journal article" date="2021" name="Sci. Rep.">
        <title>Diploid genomic architecture of Nitzschia inconspicua, an elite biomass production diatom.</title>
        <authorList>
            <person name="Oliver A."/>
            <person name="Podell S."/>
            <person name="Pinowska A."/>
            <person name="Traller J.C."/>
            <person name="Smith S.R."/>
            <person name="McClure R."/>
            <person name="Beliaev A."/>
            <person name="Bohutskyi P."/>
            <person name="Hill E.A."/>
            <person name="Rabines A."/>
            <person name="Zheng H."/>
            <person name="Allen L.Z."/>
            <person name="Kuo A."/>
            <person name="Grigoriev I.V."/>
            <person name="Allen A.E."/>
            <person name="Hazlebeck D."/>
            <person name="Allen E.E."/>
        </authorList>
    </citation>
    <scope>NUCLEOTIDE SEQUENCE</scope>
    <source>
        <strain evidence="2">Hildebrandi</strain>
    </source>
</reference>
<feature type="region of interest" description="Disordered" evidence="1">
    <location>
        <begin position="898"/>
        <end position="923"/>
    </location>
</feature>
<dbReference type="EMBL" id="JAGRRH010000027">
    <property type="protein sequence ID" value="KAG7340257.1"/>
    <property type="molecule type" value="Genomic_DNA"/>
</dbReference>
<feature type="compositionally biased region" description="Low complexity" evidence="1">
    <location>
        <begin position="824"/>
        <end position="834"/>
    </location>
</feature>
<proteinExistence type="predicted"/>
<dbReference type="PANTHER" id="PTHR35836">
    <property type="entry name" value="VCBS REPEAT-CONTAINING PROTEIN"/>
    <property type="match status" value="1"/>
</dbReference>
<feature type="compositionally biased region" description="Low complexity" evidence="1">
    <location>
        <begin position="455"/>
        <end position="485"/>
    </location>
</feature>
<protein>
    <submittedName>
        <fullName evidence="2">Uncharacterized protein</fullName>
    </submittedName>
</protein>
<dbReference type="AlphaFoldDB" id="A0A9K3PAG0"/>
<gene>
    <name evidence="2" type="ORF">IV203_023800</name>
</gene>